<protein>
    <submittedName>
        <fullName evidence="2">Uncharacterized protein</fullName>
    </submittedName>
</protein>
<name>A0A9J6BQG4_POLVA</name>
<feature type="compositionally biased region" description="Polar residues" evidence="1">
    <location>
        <begin position="1"/>
        <end position="10"/>
    </location>
</feature>
<reference evidence="2" key="1">
    <citation type="submission" date="2021-03" db="EMBL/GenBank/DDBJ databases">
        <title>Chromosome level genome of the anhydrobiotic midge Polypedilum vanderplanki.</title>
        <authorList>
            <person name="Yoshida Y."/>
            <person name="Kikawada T."/>
            <person name="Gusev O."/>
        </authorList>
    </citation>
    <scope>NUCLEOTIDE SEQUENCE</scope>
    <source>
        <strain evidence="2">NIAS01</strain>
        <tissue evidence="2">Whole body or cell culture</tissue>
    </source>
</reference>
<comment type="caution">
    <text evidence="2">The sequence shown here is derived from an EMBL/GenBank/DDBJ whole genome shotgun (WGS) entry which is preliminary data.</text>
</comment>
<proteinExistence type="predicted"/>
<evidence type="ECO:0000256" key="1">
    <source>
        <dbReference type="SAM" id="MobiDB-lite"/>
    </source>
</evidence>
<organism evidence="2 3">
    <name type="scientific">Polypedilum vanderplanki</name>
    <name type="common">Sleeping chironomid midge</name>
    <dbReference type="NCBI Taxonomy" id="319348"/>
    <lineage>
        <taxon>Eukaryota</taxon>
        <taxon>Metazoa</taxon>
        <taxon>Ecdysozoa</taxon>
        <taxon>Arthropoda</taxon>
        <taxon>Hexapoda</taxon>
        <taxon>Insecta</taxon>
        <taxon>Pterygota</taxon>
        <taxon>Neoptera</taxon>
        <taxon>Endopterygota</taxon>
        <taxon>Diptera</taxon>
        <taxon>Nematocera</taxon>
        <taxon>Chironomoidea</taxon>
        <taxon>Chironomidae</taxon>
        <taxon>Chironominae</taxon>
        <taxon>Polypedilum</taxon>
        <taxon>Polypedilum</taxon>
    </lineage>
</organism>
<evidence type="ECO:0000313" key="2">
    <source>
        <dbReference type="EMBL" id="KAG5671986.1"/>
    </source>
</evidence>
<keyword evidence="3" id="KW-1185">Reference proteome</keyword>
<dbReference type="AlphaFoldDB" id="A0A9J6BQG4"/>
<feature type="region of interest" description="Disordered" evidence="1">
    <location>
        <begin position="1"/>
        <end position="21"/>
    </location>
</feature>
<evidence type="ECO:0000313" key="3">
    <source>
        <dbReference type="Proteomes" id="UP001107558"/>
    </source>
</evidence>
<dbReference type="Proteomes" id="UP001107558">
    <property type="component" value="Chromosome 3"/>
</dbReference>
<gene>
    <name evidence="2" type="ORF">PVAND_002150</name>
</gene>
<dbReference type="EMBL" id="JADBJN010000003">
    <property type="protein sequence ID" value="KAG5671986.1"/>
    <property type="molecule type" value="Genomic_DNA"/>
</dbReference>
<sequence>MDFTQYNKINSGPPPSTNCTERHLRNYDSRNFQNTNFMYQPQMSIPSQHHQQQKTIVHQPYAYTLPASTTMSSNYTEQCYSTPLSNASTATPNDVDDFDIEFFQCTPAPKLKSKSVVNPYRPIIDSMRRFNPNQRHAVHERVGDTINHQTYICSHNEENDYCAEESINCVREEMVNKSYKSFTKIISIPNGVKIITEIKKENNCDKPDCIECRKMPKSDDKWTNKQIEVTLNEGDQNECNEIDGSLN</sequence>
<accession>A0A9J6BQG4</accession>